<keyword evidence="3" id="KW-1185">Reference proteome</keyword>
<reference evidence="2 3" key="1">
    <citation type="submission" date="2020-03" db="EMBL/GenBank/DDBJ databases">
        <title>Whole genome shotgun sequence of Phytohabitans suffuscus NBRC 105367.</title>
        <authorList>
            <person name="Komaki H."/>
            <person name="Tamura T."/>
        </authorList>
    </citation>
    <scope>NUCLEOTIDE SEQUENCE [LARGE SCALE GENOMIC DNA]</scope>
    <source>
        <strain evidence="2 3">NBRC 105367</strain>
    </source>
</reference>
<dbReference type="AlphaFoldDB" id="A0A6F8Z1A2"/>
<dbReference type="Proteomes" id="UP000503011">
    <property type="component" value="Chromosome"/>
</dbReference>
<feature type="compositionally biased region" description="Basic and acidic residues" evidence="1">
    <location>
        <begin position="30"/>
        <end position="53"/>
    </location>
</feature>
<accession>A0A6F8Z1A2</accession>
<dbReference type="KEGG" id="psuu:Psuf_094190"/>
<evidence type="ECO:0000256" key="1">
    <source>
        <dbReference type="SAM" id="MobiDB-lite"/>
    </source>
</evidence>
<organism evidence="2 3">
    <name type="scientific">Phytohabitans suffuscus</name>
    <dbReference type="NCBI Taxonomy" id="624315"/>
    <lineage>
        <taxon>Bacteria</taxon>
        <taxon>Bacillati</taxon>
        <taxon>Actinomycetota</taxon>
        <taxon>Actinomycetes</taxon>
        <taxon>Micromonosporales</taxon>
        <taxon>Micromonosporaceae</taxon>
    </lineage>
</organism>
<feature type="compositionally biased region" description="Basic residues" evidence="1">
    <location>
        <begin position="1"/>
        <end position="11"/>
    </location>
</feature>
<dbReference type="EMBL" id="AP022871">
    <property type="protein sequence ID" value="BCB92106.1"/>
    <property type="molecule type" value="Genomic_DNA"/>
</dbReference>
<feature type="compositionally biased region" description="Polar residues" evidence="1">
    <location>
        <begin position="76"/>
        <end position="91"/>
    </location>
</feature>
<proteinExistence type="predicted"/>
<evidence type="ECO:0000313" key="3">
    <source>
        <dbReference type="Proteomes" id="UP000503011"/>
    </source>
</evidence>
<evidence type="ECO:0000313" key="2">
    <source>
        <dbReference type="EMBL" id="BCB92106.1"/>
    </source>
</evidence>
<feature type="region of interest" description="Disordered" evidence="1">
    <location>
        <begin position="1"/>
        <end position="106"/>
    </location>
</feature>
<protein>
    <submittedName>
        <fullName evidence="2">Uncharacterized protein</fullName>
    </submittedName>
</protein>
<reference evidence="2 3" key="2">
    <citation type="submission" date="2020-03" db="EMBL/GenBank/DDBJ databases">
        <authorList>
            <person name="Ichikawa N."/>
            <person name="Kimura A."/>
            <person name="Kitahashi Y."/>
            <person name="Uohara A."/>
        </authorList>
    </citation>
    <scope>NUCLEOTIDE SEQUENCE [LARGE SCALE GENOMIC DNA]</scope>
    <source>
        <strain evidence="2 3">NBRC 105367</strain>
    </source>
</reference>
<sequence>MPLRHLPHNNRHGRDIYASLDNPHPSTPTRSDHVVRRQADPHHRRVPRAEERKRRGSTPCTDRPRPDAERRPTIDHVTSGSANPRHTTTEASAPRTVSDAAQDSTR</sequence>
<feature type="compositionally biased region" description="Basic and acidic residues" evidence="1">
    <location>
        <begin position="62"/>
        <end position="74"/>
    </location>
</feature>
<name>A0A6F8Z1A2_9ACTN</name>
<gene>
    <name evidence="2" type="ORF">Psuf_094190</name>
</gene>